<evidence type="ECO:0000259" key="4">
    <source>
        <dbReference type="PROSITE" id="PS51677"/>
    </source>
</evidence>
<dbReference type="RefSeq" id="WP_012597691.1">
    <property type="nucleotide sequence ID" value="NC_011729.1"/>
</dbReference>
<dbReference type="eggNOG" id="COG0726">
    <property type="taxonomic scope" value="Bacteria"/>
</dbReference>
<dbReference type="Proteomes" id="UP000002384">
    <property type="component" value="Chromosome"/>
</dbReference>
<dbReference type="Pfam" id="PF01522">
    <property type="entry name" value="Polysacc_deac_1"/>
    <property type="match status" value="1"/>
</dbReference>
<dbReference type="GO" id="GO:0016810">
    <property type="term" value="F:hydrolase activity, acting on carbon-nitrogen (but not peptide) bonds"/>
    <property type="evidence" value="ECO:0007669"/>
    <property type="project" value="InterPro"/>
</dbReference>
<dbReference type="SUPFAM" id="SSF88713">
    <property type="entry name" value="Glycoside hydrolase/deacetylase"/>
    <property type="match status" value="1"/>
</dbReference>
<dbReference type="AlphaFoldDB" id="B7KAR9"/>
<evidence type="ECO:0000313" key="6">
    <source>
        <dbReference type="Proteomes" id="UP000002384"/>
    </source>
</evidence>
<dbReference type="PROSITE" id="PS51677">
    <property type="entry name" value="NODB"/>
    <property type="match status" value="1"/>
</dbReference>
<keyword evidence="3" id="KW-0812">Transmembrane</keyword>
<dbReference type="HOGENOM" id="CLU_029767_0_0_3"/>
<evidence type="ECO:0000313" key="5">
    <source>
        <dbReference type="EMBL" id="ACK68741.1"/>
    </source>
</evidence>
<dbReference type="InterPro" id="IPR011330">
    <property type="entry name" value="Glyco_hydro/deAcase_b/a-brl"/>
</dbReference>
<dbReference type="STRING" id="65393.PCC7424_0273"/>
<dbReference type="KEGG" id="cyc:PCC7424_0273"/>
<dbReference type="PANTHER" id="PTHR34216">
    <property type="match status" value="1"/>
</dbReference>
<keyword evidence="3" id="KW-1133">Transmembrane helix</keyword>
<accession>B7KAR9</accession>
<dbReference type="PANTHER" id="PTHR34216:SF3">
    <property type="entry name" value="POLY-BETA-1,6-N-ACETYL-D-GLUCOSAMINE N-DEACETYLASE"/>
    <property type="match status" value="1"/>
</dbReference>
<proteinExistence type="predicted"/>
<protein>
    <submittedName>
        <fullName evidence="5">Polysaccharide deacetylase</fullName>
    </submittedName>
</protein>
<evidence type="ECO:0000256" key="1">
    <source>
        <dbReference type="ARBA" id="ARBA00004613"/>
    </source>
</evidence>
<gene>
    <name evidence="5" type="ordered locus">PCC7424_0273</name>
</gene>
<sequence>MKTLFNHLLNQKTGYKSFLFLGGALIIAGSIIVLTRSGISEPQDSSSLYTQFPLAPSFNNLEEFCAENVKGTTSTVSSNILCSERGIKPQEFITPNPERDKPIDVIDITLNTWENSRSLIPLSPWPTINNHAKLAKVPVIMYHDILPKKEVFFDVTPEELEEHFKLIQDQGLTPISLNLLIAHLRSGFPLPEKPILLTFDDGYGGHYKYVYPLLKKYGYPATFSIYVKKMEMKTGRTSVTWEQLKEMAADPLVTIVSHSVTHPRDLRELSDDQLRTEIIESKRILEQQLNIPIDYFTYPEGKADARVKQWVAAAGYRGALSMNDLDEHFAGESPDLLTIGRFGQSRIREVIEQAWGGYPAPRYDGGFNFNTRIYKQDFTVNDTQLTLITGGRPNTIHADTRYQVSEIIAGTGAEAAVDGGFFSLESLDSNVMIGPVLGHNTGEFIPGNAWEIPRIKGRPLVLMSSDRVRFVPFDPNKHNTYEGVISEATEGEKITDAFVGAAWLVRDNQPQPPEAFGELFDFEAARHRAFWGINQAGQPVIGVTKTMVGSVELGEILHQLGLRDAVMLDSGASTSLAYQGESLVGYTPRPVPHVVALFPPLPSLPEFGYLGLPCMIYQESCVISSQP</sequence>
<keyword evidence="3" id="KW-0472">Membrane</keyword>
<evidence type="ECO:0000256" key="2">
    <source>
        <dbReference type="ARBA" id="ARBA00022729"/>
    </source>
</evidence>
<reference evidence="6" key="1">
    <citation type="journal article" date="2011" name="MBio">
        <title>Novel metabolic attributes of the genus Cyanothece, comprising a group of unicellular nitrogen-fixing Cyanobacteria.</title>
        <authorList>
            <person name="Bandyopadhyay A."/>
            <person name="Elvitigala T."/>
            <person name="Welsh E."/>
            <person name="Stockel J."/>
            <person name="Liberton M."/>
            <person name="Min H."/>
            <person name="Sherman L.A."/>
            <person name="Pakrasi H.B."/>
        </authorList>
    </citation>
    <scope>NUCLEOTIDE SEQUENCE [LARGE SCALE GENOMIC DNA]</scope>
    <source>
        <strain evidence="6">PCC 7424</strain>
    </source>
</reference>
<dbReference type="InterPro" id="IPR002509">
    <property type="entry name" value="NODB_dom"/>
</dbReference>
<dbReference type="InterPro" id="IPR051398">
    <property type="entry name" value="Polysacch_Deacetylase"/>
</dbReference>
<dbReference type="Gene3D" id="3.20.20.370">
    <property type="entry name" value="Glycoside hydrolase/deacetylase"/>
    <property type="match status" value="1"/>
</dbReference>
<keyword evidence="6" id="KW-1185">Reference proteome</keyword>
<dbReference type="GO" id="GO:0005975">
    <property type="term" value="P:carbohydrate metabolic process"/>
    <property type="evidence" value="ECO:0007669"/>
    <property type="project" value="InterPro"/>
</dbReference>
<organism evidence="5 6">
    <name type="scientific">Gloeothece citriformis (strain PCC 7424)</name>
    <name type="common">Cyanothece sp. (strain PCC 7424)</name>
    <dbReference type="NCBI Taxonomy" id="65393"/>
    <lineage>
        <taxon>Bacteria</taxon>
        <taxon>Bacillati</taxon>
        <taxon>Cyanobacteriota</taxon>
        <taxon>Cyanophyceae</taxon>
        <taxon>Oscillatoriophycideae</taxon>
        <taxon>Chroococcales</taxon>
        <taxon>Aphanothecaceae</taxon>
        <taxon>Gloeothece</taxon>
        <taxon>Gloeothece citriformis</taxon>
    </lineage>
</organism>
<dbReference type="EMBL" id="CP001291">
    <property type="protein sequence ID" value="ACK68741.1"/>
    <property type="molecule type" value="Genomic_DNA"/>
</dbReference>
<feature type="transmembrane region" description="Helical" evidence="3">
    <location>
        <begin position="18"/>
        <end position="39"/>
    </location>
</feature>
<dbReference type="OrthoDB" id="9778320at2"/>
<dbReference type="Pfam" id="PF09992">
    <property type="entry name" value="NAGPA"/>
    <property type="match status" value="1"/>
</dbReference>
<comment type="subcellular location">
    <subcellularLocation>
        <location evidence="1">Secreted</location>
    </subcellularLocation>
</comment>
<feature type="domain" description="NodB homology" evidence="4">
    <location>
        <begin position="193"/>
        <end position="326"/>
    </location>
</feature>
<dbReference type="GO" id="GO:0005576">
    <property type="term" value="C:extracellular region"/>
    <property type="evidence" value="ECO:0007669"/>
    <property type="project" value="UniProtKB-SubCell"/>
</dbReference>
<dbReference type="CDD" id="cd10918">
    <property type="entry name" value="CE4_NodB_like_5s_6s"/>
    <property type="match status" value="1"/>
</dbReference>
<keyword evidence="2" id="KW-0732">Signal</keyword>
<dbReference type="InterPro" id="IPR018711">
    <property type="entry name" value="NAGPA"/>
</dbReference>
<evidence type="ECO:0000256" key="3">
    <source>
        <dbReference type="SAM" id="Phobius"/>
    </source>
</evidence>
<name>B7KAR9_GLOC7</name>